<gene>
    <name evidence="2" type="ORF">EVEC_LOCUS4933</name>
</gene>
<dbReference type="WBParaSite" id="EVEC_0000530201-mRNA-1">
    <property type="protein sequence ID" value="EVEC_0000530201-mRNA-1"/>
    <property type="gene ID" value="EVEC_0000530201"/>
</dbReference>
<dbReference type="Proteomes" id="UP000274131">
    <property type="component" value="Unassembled WGS sequence"/>
</dbReference>
<evidence type="ECO:0000313" key="2">
    <source>
        <dbReference type="EMBL" id="VDD90182.1"/>
    </source>
</evidence>
<evidence type="ECO:0000256" key="1">
    <source>
        <dbReference type="SAM" id="MobiDB-lite"/>
    </source>
</evidence>
<name>A0A0N4V522_ENTVE</name>
<dbReference type="EMBL" id="UXUI01008005">
    <property type="protein sequence ID" value="VDD90182.1"/>
    <property type="molecule type" value="Genomic_DNA"/>
</dbReference>
<reference evidence="4" key="1">
    <citation type="submission" date="2017-02" db="UniProtKB">
        <authorList>
            <consortium name="WormBaseParasite"/>
        </authorList>
    </citation>
    <scope>IDENTIFICATION</scope>
</reference>
<proteinExistence type="predicted"/>
<sequence>MAYVKTSSQRNTLNDDSAGDYGSIKRTDNKADISSMTTPRRALEDVKNVASGAFKTPSTFKKPYGVLGSVVRRPVPFNISEDLLKSNQGTSLQQLSSSDRQFYMIDPDAPAETFNYRETSERFEELVPDPERRIEIDHLFFNIISNRSFVRQLFTDIVSDEQFEEIERDALLPEEEFLKKISDLTSNVSVKVTTAESD</sequence>
<protein>
    <submittedName>
        <fullName evidence="4">RPAP1_N domain-containing protein</fullName>
    </submittedName>
</protein>
<feature type="region of interest" description="Disordered" evidence="1">
    <location>
        <begin position="1"/>
        <end position="40"/>
    </location>
</feature>
<evidence type="ECO:0000313" key="3">
    <source>
        <dbReference type="Proteomes" id="UP000274131"/>
    </source>
</evidence>
<keyword evidence="3" id="KW-1185">Reference proteome</keyword>
<evidence type="ECO:0000313" key="4">
    <source>
        <dbReference type="WBParaSite" id="EVEC_0000530201-mRNA-1"/>
    </source>
</evidence>
<reference evidence="2 3" key="2">
    <citation type="submission" date="2018-10" db="EMBL/GenBank/DDBJ databases">
        <authorList>
            <consortium name="Pathogen Informatics"/>
        </authorList>
    </citation>
    <scope>NUCLEOTIDE SEQUENCE [LARGE SCALE GENOMIC DNA]</scope>
</reference>
<organism evidence="4">
    <name type="scientific">Enterobius vermicularis</name>
    <name type="common">Human pinworm</name>
    <dbReference type="NCBI Taxonomy" id="51028"/>
    <lineage>
        <taxon>Eukaryota</taxon>
        <taxon>Metazoa</taxon>
        <taxon>Ecdysozoa</taxon>
        <taxon>Nematoda</taxon>
        <taxon>Chromadorea</taxon>
        <taxon>Rhabditida</taxon>
        <taxon>Spirurina</taxon>
        <taxon>Oxyuridomorpha</taxon>
        <taxon>Oxyuroidea</taxon>
        <taxon>Oxyuridae</taxon>
        <taxon>Enterobius</taxon>
    </lineage>
</organism>
<feature type="compositionally biased region" description="Polar residues" evidence="1">
    <location>
        <begin position="1"/>
        <end position="15"/>
    </location>
</feature>
<accession>A0A0N4V522</accession>
<dbReference type="AlphaFoldDB" id="A0A0N4V522"/>